<gene>
    <name evidence="1" type="ORF">Golax_025651</name>
</gene>
<sequence>MGKLSIPQIGGYLQEVRFLHTSCMLQGYKLDPTLIRYSVITRSTGGLASRHGINSCSGKLDLCRAMLGKAIEQYARAFIMRLIDGILMPGKSQNLVHGHDTEYYVDQRLFAPTVVVALVATIVSTS</sequence>
<reference evidence="1 2" key="1">
    <citation type="journal article" date="2019" name="Genome Biol. Evol.">
        <title>Insights into the evolution of the New World diploid cottons (Gossypium, subgenus Houzingenia) based on genome sequencing.</title>
        <authorList>
            <person name="Grover C.E."/>
            <person name="Arick M.A. 2nd"/>
            <person name="Thrash A."/>
            <person name="Conover J.L."/>
            <person name="Sanders W.S."/>
            <person name="Peterson D.G."/>
            <person name="Frelichowski J.E."/>
            <person name="Scheffler J.A."/>
            <person name="Scheffler B.E."/>
            <person name="Wendel J.F."/>
        </authorList>
    </citation>
    <scope>NUCLEOTIDE SEQUENCE [LARGE SCALE GENOMIC DNA]</scope>
    <source>
        <strain evidence="1">4</strain>
        <tissue evidence="1">Leaf</tissue>
    </source>
</reference>
<protein>
    <submittedName>
        <fullName evidence="1">Uncharacterized protein</fullName>
    </submittedName>
</protein>
<evidence type="ECO:0000313" key="2">
    <source>
        <dbReference type="Proteomes" id="UP000593574"/>
    </source>
</evidence>
<dbReference type="AlphaFoldDB" id="A0A7J9B0Z5"/>
<dbReference type="Proteomes" id="UP000593574">
    <property type="component" value="Unassembled WGS sequence"/>
</dbReference>
<proteinExistence type="predicted"/>
<comment type="caution">
    <text evidence="1">The sequence shown here is derived from an EMBL/GenBank/DDBJ whole genome shotgun (WGS) entry which is preliminary data.</text>
</comment>
<organism evidence="1 2">
    <name type="scientific">Gossypium laxum</name>
    <dbReference type="NCBI Taxonomy" id="34288"/>
    <lineage>
        <taxon>Eukaryota</taxon>
        <taxon>Viridiplantae</taxon>
        <taxon>Streptophyta</taxon>
        <taxon>Embryophyta</taxon>
        <taxon>Tracheophyta</taxon>
        <taxon>Spermatophyta</taxon>
        <taxon>Magnoliopsida</taxon>
        <taxon>eudicotyledons</taxon>
        <taxon>Gunneridae</taxon>
        <taxon>Pentapetalae</taxon>
        <taxon>rosids</taxon>
        <taxon>malvids</taxon>
        <taxon>Malvales</taxon>
        <taxon>Malvaceae</taxon>
        <taxon>Malvoideae</taxon>
        <taxon>Gossypium</taxon>
    </lineage>
</organism>
<keyword evidence="2" id="KW-1185">Reference proteome</keyword>
<name>A0A7J9B0Z5_9ROSI</name>
<evidence type="ECO:0000313" key="1">
    <source>
        <dbReference type="EMBL" id="MBA0729842.1"/>
    </source>
</evidence>
<accession>A0A7J9B0Z5</accession>
<dbReference type="EMBL" id="JABEZV010440372">
    <property type="protein sequence ID" value="MBA0729842.1"/>
    <property type="molecule type" value="Genomic_DNA"/>
</dbReference>